<dbReference type="PANTHER" id="PTHR34290">
    <property type="entry name" value="SI:CH73-390P7.2"/>
    <property type="match status" value="1"/>
</dbReference>
<dbReference type="InterPro" id="IPR044691">
    <property type="entry name" value="DCC1_Trx"/>
</dbReference>
<proteinExistence type="predicted"/>
<gene>
    <name evidence="1" type="ORF">V6X73_05860</name>
</gene>
<dbReference type="Pfam" id="PF04134">
    <property type="entry name" value="DCC1-like"/>
    <property type="match status" value="1"/>
</dbReference>
<dbReference type="RefSeq" id="WP_367958514.1">
    <property type="nucleotide sequence ID" value="NZ_JBAKFH010000004.1"/>
</dbReference>
<dbReference type="EMBL" id="JBAKFM010000002">
    <property type="protein sequence ID" value="MEX0469245.1"/>
    <property type="molecule type" value="Genomic_DNA"/>
</dbReference>
<comment type="caution">
    <text evidence="1">The sequence shown here is derived from an EMBL/GenBank/DDBJ whole genome shotgun (WGS) entry which is preliminary data.</text>
</comment>
<keyword evidence="2" id="KW-1185">Reference proteome</keyword>
<evidence type="ECO:0000313" key="1">
    <source>
        <dbReference type="EMBL" id="MEX0469245.1"/>
    </source>
</evidence>
<dbReference type="PANTHER" id="PTHR34290:SF2">
    <property type="entry name" value="OS04G0668800 PROTEIN"/>
    <property type="match status" value="1"/>
</dbReference>
<dbReference type="Proteomes" id="UP001556709">
    <property type="component" value="Unassembled WGS sequence"/>
</dbReference>
<dbReference type="InterPro" id="IPR007263">
    <property type="entry name" value="DCC1-like"/>
</dbReference>
<name>A0ABV3TC86_9GAMM</name>
<reference evidence="1 2" key="1">
    <citation type="submission" date="2024-02" db="EMBL/GenBank/DDBJ databases">
        <title>New especies of Spiribacter isolated from saline water.</title>
        <authorList>
            <person name="Leon M.J."/>
            <person name="De La Haba R."/>
            <person name="Sanchez-Porro C."/>
            <person name="Ventosa A."/>
        </authorList>
    </citation>
    <scope>NUCLEOTIDE SEQUENCE [LARGE SCALE GENOMIC DNA]</scope>
    <source>
        <strain evidence="2">ag22IC6-390</strain>
    </source>
</reference>
<evidence type="ECO:0000313" key="2">
    <source>
        <dbReference type="Proteomes" id="UP001556709"/>
    </source>
</evidence>
<sequence>MTQQRLFYDGSCGLCRREIEHLRGRLEPNLELVDISAPAFEPPAGYTLAAMMERIHLDDGERMHVGLPASLVYWRLAGGGFRLLAAVMRLPGIYALANRAYNAWAAWRLRGRAC</sequence>
<organism evidence="1 2">
    <name type="scientific">Spiribacter pallidus</name>
    <dbReference type="NCBI Taxonomy" id="1987936"/>
    <lineage>
        <taxon>Bacteria</taxon>
        <taxon>Pseudomonadati</taxon>
        <taxon>Pseudomonadota</taxon>
        <taxon>Gammaproteobacteria</taxon>
        <taxon>Chromatiales</taxon>
        <taxon>Ectothiorhodospiraceae</taxon>
        <taxon>Spiribacter</taxon>
    </lineage>
</organism>
<protein>
    <submittedName>
        <fullName evidence="1">DUF393 domain-containing protein</fullName>
    </submittedName>
</protein>
<accession>A0ABV3TC86</accession>